<dbReference type="Gene3D" id="1.10.260.40">
    <property type="entry name" value="lambda repressor-like DNA-binding domains"/>
    <property type="match status" value="1"/>
</dbReference>
<accession>A0ABY1PT15</accession>
<organism evidence="2 3">
    <name type="scientific">Noviherbaspirillum suwonense</name>
    <dbReference type="NCBI Taxonomy" id="1224511"/>
    <lineage>
        <taxon>Bacteria</taxon>
        <taxon>Pseudomonadati</taxon>
        <taxon>Pseudomonadota</taxon>
        <taxon>Betaproteobacteria</taxon>
        <taxon>Burkholderiales</taxon>
        <taxon>Oxalobacteraceae</taxon>
        <taxon>Noviherbaspirillum</taxon>
    </lineage>
</organism>
<dbReference type="SMART" id="SM00530">
    <property type="entry name" value="HTH_XRE"/>
    <property type="match status" value="1"/>
</dbReference>
<keyword evidence="3" id="KW-1185">Reference proteome</keyword>
<dbReference type="PROSITE" id="PS50943">
    <property type="entry name" value="HTH_CROC1"/>
    <property type="match status" value="1"/>
</dbReference>
<reference evidence="2 3" key="1">
    <citation type="submission" date="2017-05" db="EMBL/GenBank/DDBJ databases">
        <authorList>
            <person name="Varghese N."/>
            <person name="Submissions S."/>
        </authorList>
    </citation>
    <scope>NUCLEOTIDE SEQUENCE [LARGE SCALE GENOMIC DNA]</scope>
    <source>
        <strain evidence="2 3">DSM 26001</strain>
    </source>
</reference>
<feature type="domain" description="HTH cro/C1-type" evidence="1">
    <location>
        <begin position="16"/>
        <end position="70"/>
    </location>
</feature>
<dbReference type="CDD" id="cd00093">
    <property type="entry name" value="HTH_XRE"/>
    <property type="match status" value="1"/>
</dbReference>
<proteinExistence type="predicted"/>
<protein>
    <recommendedName>
        <fullName evidence="1">HTH cro/C1-type domain-containing protein</fullName>
    </recommendedName>
</protein>
<sequence>MTTIYDQRYIKLVERLIEIRQEVQFTQVDLALSLALDQSTVSKVENFDRRLDVIELFDWLKALGYSPKKFLHDIGWLDQETNNGIPALPVPGKAEPFIEDGIVKGTIIEMAWRGQRKDVVIEGLPVQDYLAMEVHIASMFKALNTSTNSKSREVIAYALQGAISSHPDVNPSDIYHHIIYRLYLREYNRTQADRSWVRAGGEAIELFLEKHYNSVLQNHGICLVWLSSDPKRASALSEMGIQDMVGESKLDIALYGRLEDELVLFGGIHVKASLAERVTDDVPCSRAMMEKGYASYLLTFDAKSYPPPTGDLVNYGEFGTLNEPSNKRDYIESHGDFSACFCYNTRTVPSAPSTKSGKKILVSTFSPGKDQLPKEVVRAWKQFRSLRSF</sequence>
<evidence type="ECO:0000259" key="1">
    <source>
        <dbReference type="PROSITE" id="PS50943"/>
    </source>
</evidence>
<comment type="caution">
    <text evidence="2">The sequence shown here is derived from an EMBL/GenBank/DDBJ whole genome shotgun (WGS) entry which is preliminary data.</text>
</comment>
<evidence type="ECO:0000313" key="3">
    <source>
        <dbReference type="Proteomes" id="UP001158049"/>
    </source>
</evidence>
<dbReference type="InterPro" id="IPR010982">
    <property type="entry name" value="Lambda_DNA-bd_dom_sf"/>
</dbReference>
<dbReference type="Proteomes" id="UP001158049">
    <property type="component" value="Unassembled WGS sequence"/>
</dbReference>
<gene>
    <name evidence="2" type="ORF">SAMN06295970_101643</name>
</gene>
<dbReference type="Pfam" id="PF01381">
    <property type="entry name" value="HTH_3"/>
    <property type="match status" value="1"/>
</dbReference>
<dbReference type="RefSeq" id="WP_283440778.1">
    <property type="nucleotide sequence ID" value="NZ_FXUL01000001.1"/>
</dbReference>
<evidence type="ECO:0000313" key="2">
    <source>
        <dbReference type="EMBL" id="SMP46260.1"/>
    </source>
</evidence>
<dbReference type="EMBL" id="FXUL01000001">
    <property type="protein sequence ID" value="SMP46260.1"/>
    <property type="molecule type" value="Genomic_DNA"/>
</dbReference>
<dbReference type="InterPro" id="IPR001387">
    <property type="entry name" value="Cro/C1-type_HTH"/>
</dbReference>
<dbReference type="Pfam" id="PF18643">
    <property type="entry name" value="RE_BsaWI"/>
    <property type="match status" value="1"/>
</dbReference>
<name>A0ABY1PT15_9BURK</name>
<dbReference type="InterPro" id="IPR041551">
    <property type="entry name" value="RE_BsaWI"/>
</dbReference>
<dbReference type="SUPFAM" id="SSF47413">
    <property type="entry name" value="lambda repressor-like DNA-binding domains"/>
    <property type="match status" value="1"/>
</dbReference>